<dbReference type="EMBL" id="JACHDO010000002">
    <property type="protein sequence ID" value="MBB5495806.1"/>
    <property type="molecule type" value="Genomic_DNA"/>
</dbReference>
<dbReference type="PROSITE" id="PS51186">
    <property type="entry name" value="GNAT"/>
    <property type="match status" value="1"/>
</dbReference>
<dbReference type="GO" id="GO:0016747">
    <property type="term" value="F:acyltransferase activity, transferring groups other than amino-acyl groups"/>
    <property type="evidence" value="ECO:0007669"/>
    <property type="project" value="InterPro"/>
</dbReference>
<dbReference type="Pfam" id="PF13508">
    <property type="entry name" value="Acetyltransf_7"/>
    <property type="match status" value="1"/>
</dbReference>
<dbReference type="RefSeq" id="WP_184373200.1">
    <property type="nucleotide sequence ID" value="NZ_JACHDO010000002.1"/>
</dbReference>
<name>A0A840WWA1_9ACTN</name>
<dbReference type="InterPro" id="IPR016181">
    <property type="entry name" value="Acyl_CoA_acyltransferase"/>
</dbReference>
<dbReference type="Gene3D" id="3.40.630.30">
    <property type="match status" value="1"/>
</dbReference>
<dbReference type="CDD" id="cd04301">
    <property type="entry name" value="NAT_SF"/>
    <property type="match status" value="1"/>
</dbReference>
<evidence type="ECO:0000313" key="2">
    <source>
        <dbReference type="EMBL" id="MBB5495806.1"/>
    </source>
</evidence>
<proteinExistence type="predicted"/>
<keyword evidence="3" id="KW-1185">Reference proteome</keyword>
<gene>
    <name evidence="2" type="ORF">HNR07_007025</name>
</gene>
<evidence type="ECO:0000313" key="3">
    <source>
        <dbReference type="Proteomes" id="UP000579647"/>
    </source>
</evidence>
<dbReference type="AlphaFoldDB" id="A0A840WWA1"/>
<organism evidence="2 3">
    <name type="scientific">Nocardiopsis metallicus</name>
    <dbReference type="NCBI Taxonomy" id="179819"/>
    <lineage>
        <taxon>Bacteria</taxon>
        <taxon>Bacillati</taxon>
        <taxon>Actinomycetota</taxon>
        <taxon>Actinomycetes</taxon>
        <taxon>Streptosporangiales</taxon>
        <taxon>Nocardiopsidaceae</taxon>
        <taxon>Nocardiopsis</taxon>
    </lineage>
</organism>
<evidence type="ECO:0000259" key="1">
    <source>
        <dbReference type="PROSITE" id="PS51186"/>
    </source>
</evidence>
<protein>
    <submittedName>
        <fullName evidence="2">GNAT superfamily N-acetyltransferase</fullName>
    </submittedName>
</protein>
<comment type="caution">
    <text evidence="2">The sequence shown here is derived from an EMBL/GenBank/DDBJ whole genome shotgun (WGS) entry which is preliminary data.</text>
</comment>
<feature type="domain" description="N-acetyltransferase" evidence="1">
    <location>
        <begin position="1"/>
        <end position="126"/>
    </location>
</feature>
<keyword evidence="2" id="KW-0808">Transferase</keyword>
<reference evidence="2 3" key="1">
    <citation type="submission" date="2020-08" db="EMBL/GenBank/DDBJ databases">
        <title>Sequencing the genomes of 1000 actinobacteria strains.</title>
        <authorList>
            <person name="Klenk H.-P."/>
        </authorList>
    </citation>
    <scope>NUCLEOTIDE SEQUENCE [LARGE SCALE GENOMIC DNA]</scope>
    <source>
        <strain evidence="2 3">DSM 44598</strain>
    </source>
</reference>
<dbReference type="Proteomes" id="UP000579647">
    <property type="component" value="Unassembled WGS sequence"/>
</dbReference>
<accession>A0A840WWA1</accession>
<dbReference type="InterPro" id="IPR000182">
    <property type="entry name" value="GNAT_dom"/>
</dbReference>
<sequence>MATDRTGQVLGCALMIPPGRFLAQVRRVNEVQGLALMLVITKLKGLAVDPAHRGRGIGAALVKRGVQLYEQSGFHVMYGQFTAERNLEPFYRRQRFTVLDLGEPLQPLLALPASIVSEGEERFFHRMLG</sequence>
<dbReference type="SUPFAM" id="SSF55729">
    <property type="entry name" value="Acyl-CoA N-acyltransferases (Nat)"/>
    <property type="match status" value="1"/>
</dbReference>